<dbReference type="EMBL" id="CCFA01000449">
    <property type="protein sequence ID" value="CDR98875.1"/>
    <property type="molecule type" value="Genomic_DNA"/>
</dbReference>
<evidence type="ECO:0000256" key="1">
    <source>
        <dbReference type="SAM" id="MobiDB-lite"/>
    </source>
</evidence>
<reference evidence="3" key="1">
    <citation type="submission" date="2014-06" db="EMBL/GenBank/DDBJ databases">
        <authorList>
            <person name="Berkman P.J."/>
        </authorList>
    </citation>
    <scope>NUCLEOTIDE SEQUENCE [LARGE SCALE GENOMIC DNA]</scope>
</reference>
<dbReference type="Proteomes" id="UP000242770">
    <property type="component" value="Unassembled WGS sequence"/>
</dbReference>
<keyword evidence="3" id="KW-1185">Reference proteome</keyword>
<evidence type="ECO:0000313" key="2">
    <source>
        <dbReference type="EMBL" id="CDR98875.1"/>
    </source>
</evidence>
<feature type="compositionally biased region" description="Polar residues" evidence="1">
    <location>
        <begin position="60"/>
        <end position="70"/>
    </location>
</feature>
<sequence length="203" mass="21027">MSWLNSFDPAAPRNPAASSYRDSYATNESQPRVQQSTSSHAGPSTTRPNNGAPRQPLSGPHQTGRTTRLYQPSASSGSSSPAYTPRPRPPQRTRAAPPSAALRQVKIEHASTSIIDSATITSAQIGFAAETFCSFPASCTFITAAAASATTKVQTTSSTASKASIQKRSQAPNNTQALEETKEEAETAGAGTDGTAQATQAAG</sequence>
<feature type="compositionally biased region" description="Low complexity" evidence="1">
    <location>
        <begin position="152"/>
        <end position="164"/>
    </location>
</feature>
<protein>
    <submittedName>
        <fullName evidence="2">Uncharacterized protein</fullName>
    </submittedName>
</protein>
<name>A0A0F7RSC1_9BASI</name>
<feature type="region of interest" description="Disordered" evidence="1">
    <location>
        <begin position="152"/>
        <end position="203"/>
    </location>
</feature>
<gene>
    <name evidence="2" type="primary">SSCI08820.1</name>
</gene>
<feature type="region of interest" description="Disordered" evidence="1">
    <location>
        <begin position="1"/>
        <end position="101"/>
    </location>
</feature>
<dbReference type="AlphaFoldDB" id="A0A0F7RSC1"/>
<feature type="compositionally biased region" description="Polar residues" evidence="1">
    <location>
        <begin position="16"/>
        <end position="49"/>
    </location>
</feature>
<organism evidence="2 3">
    <name type="scientific">Sporisorium scitamineum</name>
    <dbReference type="NCBI Taxonomy" id="49012"/>
    <lineage>
        <taxon>Eukaryota</taxon>
        <taxon>Fungi</taxon>
        <taxon>Dikarya</taxon>
        <taxon>Basidiomycota</taxon>
        <taxon>Ustilaginomycotina</taxon>
        <taxon>Ustilaginomycetes</taxon>
        <taxon>Ustilaginales</taxon>
        <taxon>Ustilaginaceae</taxon>
        <taxon>Sporisorium</taxon>
    </lineage>
</organism>
<evidence type="ECO:0000313" key="3">
    <source>
        <dbReference type="Proteomes" id="UP000242770"/>
    </source>
</evidence>
<proteinExistence type="predicted"/>
<feature type="compositionally biased region" description="Low complexity" evidence="1">
    <location>
        <begin position="92"/>
        <end position="101"/>
    </location>
</feature>
<accession>A0A0F7RSC1</accession>
<feature type="compositionally biased region" description="Low complexity" evidence="1">
    <location>
        <begin position="187"/>
        <end position="203"/>
    </location>
</feature>
<feature type="compositionally biased region" description="Low complexity" evidence="1">
    <location>
        <begin position="72"/>
        <end position="83"/>
    </location>
</feature>